<dbReference type="InterPro" id="IPR052894">
    <property type="entry name" value="AsmA-related"/>
</dbReference>
<organism evidence="3 4">
    <name type="scientific">Sabulicella glaciei</name>
    <dbReference type="NCBI Taxonomy" id="2984948"/>
    <lineage>
        <taxon>Bacteria</taxon>
        <taxon>Pseudomonadati</taxon>
        <taxon>Pseudomonadota</taxon>
        <taxon>Alphaproteobacteria</taxon>
        <taxon>Acetobacterales</taxon>
        <taxon>Acetobacteraceae</taxon>
        <taxon>Sabulicella</taxon>
    </lineage>
</organism>
<keyword evidence="4" id="KW-1185">Reference proteome</keyword>
<protein>
    <submittedName>
        <fullName evidence="3">AsmA family protein</fullName>
    </submittedName>
</protein>
<sequence>MPRLNLPRWLKWTAPPVVFLLLLIAFWSWDWFVPLAESRASAALGRPVTIAHLHVRLGRTIVVTSEDVRIANPPGFPSEVPFARADRLVAHVDLMESWKQGILVLPALEIQKPVVEAVALNDRTSNYSFGSSASDTGGSSQPRLGILRIVDGSAHVVLPHLQADFQLAVNTRDEASTEPKIAAEISGTYAGLPITGQALGGAIMALSEDRPWPVSLQLANGPTQLSLEGTLRDPLALAGADLRLNLQGPDMVQLEKLTGVPTPPTPNYEVSGRLDYAEGRYRFSEIVGRVGQSDISGHITVGTAGERMDVEGELQSRRVDLADLGGFIGEEPGRRTTPGQTPEQRRAQDRNQSRARVLPDEPFDLPKLQSNDIRISYRADSIIGRNVPFDSMRAELEVKEGVVHLRPIALAVGRGQISGNVTLAPTEEDRMRAQADLRFERLDLSRLMQATRTFEGAGTLSGRARVEGTGNSLAGILGTGNGSLTLGMSGGNLSALLVDLSGLRLANALVSALGVPGRTPVQCFVGDFALQRGVLNMRTVLLDTEDVLISATGSVNLARERLEVRLRSESKSFTIGALPTSLLISGTFRNPSVGPEMGELAARGGAVAALSALLAPVAGLLPTIQFGIGEDNRCEAMVRRNTRPAAR</sequence>
<evidence type="ECO:0000259" key="2">
    <source>
        <dbReference type="Pfam" id="PF05170"/>
    </source>
</evidence>
<evidence type="ECO:0000313" key="3">
    <source>
        <dbReference type="EMBL" id="MCW8084167.1"/>
    </source>
</evidence>
<feature type="region of interest" description="Disordered" evidence="1">
    <location>
        <begin position="326"/>
        <end position="354"/>
    </location>
</feature>
<feature type="compositionally biased region" description="Basic and acidic residues" evidence="1">
    <location>
        <begin position="343"/>
        <end position="352"/>
    </location>
</feature>
<dbReference type="RefSeq" id="WP_301587775.1">
    <property type="nucleotide sequence ID" value="NZ_JAPFQI010000001.1"/>
</dbReference>
<dbReference type="PANTHER" id="PTHR30441">
    <property type="entry name" value="DUF748 DOMAIN-CONTAINING PROTEIN"/>
    <property type="match status" value="1"/>
</dbReference>
<dbReference type="PANTHER" id="PTHR30441:SF9">
    <property type="entry name" value="ASMA FAMILY PROTEIN YHJG"/>
    <property type="match status" value="1"/>
</dbReference>
<dbReference type="InterPro" id="IPR007844">
    <property type="entry name" value="AsmA"/>
</dbReference>
<accession>A0ABT3NPV6</accession>
<dbReference type="Proteomes" id="UP001526430">
    <property type="component" value="Unassembled WGS sequence"/>
</dbReference>
<evidence type="ECO:0000313" key="4">
    <source>
        <dbReference type="Proteomes" id="UP001526430"/>
    </source>
</evidence>
<comment type="caution">
    <text evidence="3">The sequence shown here is derived from an EMBL/GenBank/DDBJ whole genome shotgun (WGS) entry which is preliminary data.</text>
</comment>
<name>A0ABT3NPV6_9PROT</name>
<reference evidence="3 4" key="1">
    <citation type="submission" date="2022-10" db="EMBL/GenBank/DDBJ databases">
        <title>Roseococcus glaciei nov., sp. nov., isolated from glacier.</title>
        <authorList>
            <person name="Liu Q."/>
            <person name="Xin Y.-H."/>
        </authorList>
    </citation>
    <scope>NUCLEOTIDE SEQUENCE [LARGE SCALE GENOMIC DNA]</scope>
    <source>
        <strain evidence="3 4">MDT2-1-1</strain>
    </source>
</reference>
<dbReference type="Pfam" id="PF05170">
    <property type="entry name" value="AsmA"/>
    <property type="match status" value="1"/>
</dbReference>
<proteinExistence type="predicted"/>
<dbReference type="EMBL" id="JAPFQI010000001">
    <property type="protein sequence ID" value="MCW8084167.1"/>
    <property type="molecule type" value="Genomic_DNA"/>
</dbReference>
<evidence type="ECO:0000256" key="1">
    <source>
        <dbReference type="SAM" id="MobiDB-lite"/>
    </source>
</evidence>
<gene>
    <name evidence="3" type="ORF">OF850_00875</name>
</gene>
<feature type="domain" description="AsmA" evidence="2">
    <location>
        <begin position="185"/>
        <end position="538"/>
    </location>
</feature>